<dbReference type="InterPro" id="IPR052518">
    <property type="entry name" value="CHR_Transporter"/>
</dbReference>
<evidence type="ECO:0000256" key="4">
    <source>
        <dbReference type="ARBA" id="ARBA00022692"/>
    </source>
</evidence>
<comment type="subcellular location">
    <subcellularLocation>
        <location evidence="1">Cell membrane</location>
        <topology evidence="1">Multi-pass membrane protein</topology>
    </subcellularLocation>
</comment>
<comment type="caution">
    <text evidence="8">The sequence shown here is derived from an EMBL/GenBank/DDBJ whole genome shotgun (WGS) entry which is preliminary data.</text>
</comment>
<dbReference type="Pfam" id="PF02417">
    <property type="entry name" value="Chromate_transp"/>
    <property type="match status" value="1"/>
</dbReference>
<dbReference type="PANTHER" id="PTHR43663:SF1">
    <property type="entry name" value="CHROMATE TRANSPORTER"/>
    <property type="match status" value="1"/>
</dbReference>
<evidence type="ECO:0000256" key="1">
    <source>
        <dbReference type="ARBA" id="ARBA00004651"/>
    </source>
</evidence>
<name>A0ABW9MG06_9FIRM</name>
<dbReference type="PANTHER" id="PTHR43663">
    <property type="entry name" value="CHROMATE TRANSPORT PROTEIN-RELATED"/>
    <property type="match status" value="1"/>
</dbReference>
<dbReference type="RefSeq" id="WP_106461103.1">
    <property type="nucleotide sequence ID" value="NZ_JBGMEF010000033.1"/>
</dbReference>
<dbReference type="Proteomes" id="UP001637994">
    <property type="component" value="Unassembled WGS sequence"/>
</dbReference>
<evidence type="ECO:0000313" key="9">
    <source>
        <dbReference type="Proteomes" id="UP001637994"/>
    </source>
</evidence>
<comment type="similarity">
    <text evidence="2">Belongs to the chromate ion transporter (CHR) (TC 2.A.51) family.</text>
</comment>
<evidence type="ECO:0000313" key="8">
    <source>
        <dbReference type="EMBL" id="MFO3667786.1"/>
    </source>
</evidence>
<dbReference type="InterPro" id="IPR003370">
    <property type="entry name" value="Chromate_transpt"/>
</dbReference>
<feature type="transmembrane region" description="Helical" evidence="7">
    <location>
        <begin position="143"/>
        <end position="172"/>
    </location>
</feature>
<protein>
    <submittedName>
        <fullName evidence="8">Chromate transporter</fullName>
    </submittedName>
</protein>
<reference evidence="8 9" key="1">
    <citation type="journal article" date="2025" name="Anaerobe">
        <title>Description of Anaerococcus kampingiae sp. nov., Anaerococcus groningensis sp. nov., Anaerococcus martiniensis sp. nov., and Anaerococcus cruorum sp. nov., isolated from human clinical specimens.</title>
        <authorList>
            <person name="Boiten K.E."/>
            <person name="Meijer J."/>
            <person name="van Wezel E.M."/>
            <person name="Veloo A.C.M."/>
        </authorList>
    </citation>
    <scope>NUCLEOTIDE SEQUENCE [LARGE SCALE GENOMIC DNA]</scope>
    <source>
        <strain evidence="8 9">ENR0874</strain>
    </source>
</reference>
<evidence type="ECO:0000256" key="6">
    <source>
        <dbReference type="ARBA" id="ARBA00023136"/>
    </source>
</evidence>
<feature type="transmembrane region" description="Helical" evidence="7">
    <location>
        <begin position="7"/>
        <end position="26"/>
    </location>
</feature>
<evidence type="ECO:0000256" key="3">
    <source>
        <dbReference type="ARBA" id="ARBA00022475"/>
    </source>
</evidence>
<organism evidence="8 9">
    <name type="scientific">Anaerococcus kampingae</name>
    <dbReference type="NCBI Taxonomy" id="3115614"/>
    <lineage>
        <taxon>Bacteria</taxon>
        <taxon>Bacillati</taxon>
        <taxon>Bacillota</taxon>
        <taxon>Tissierellia</taxon>
        <taxon>Tissierellales</taxon>
        <taxon>Peptoniphilaceae</taxon>
        <taxon>Anaerococcus</taxon>
    </lineage>
</organism>
<keyword evidence="9" id="KW-1185">Reference proteome</keyword>
<feature type="transmembrane region" description="Helical" evidence="7">
    <location>
        <begin position="111"/>
        <end position="131"/>
    </location>
</feature>
<sequence>MNILLDLYITFFKIGLFTFGGGYAMLPLLEKELVDKKSWATSEEILDYYAIGQSTPGIIAINTSTFCGYKMAGDMGGLVASLGFISPSVIIITLIAGFLKNFSHIVWIQHAFSGIRIAVSALVLYSVINMVKKNANTSMKFLIFILTFLAIGVFDLSPILIVVIVAGLGIGLGRVKNA</sequence>
<keyword evidence="5 7" id="KW-1133">Transmembrane helix</keyword>
<accession>A0ABW9MG06</accession>
<gene>
    <name evidence="8" type="ORF">ACCQ42_08390</name>
</gene>
<keyword evidence="3" id="KW-1003">Cell membrane</keyword>
<evidence type="ECO:0000256" key="2">
    <source>
        <dbReference type="ARBA" id="ARBA00005262"/>
    </source>
</evidence>
<keyword evidence="4 7" id="KW-0812">Transmembrane</keyword>
<keyword evidence="6 7" id="KW-0472">Membrane</keyword>
<proteinExistence type="inferred from homology"/>
<evidence type="ECO:0000256" key="7">
    <source>
        <dbReference type="SAM" id="Phobius"/>
    </source>
</evidence>
<feature type="transmembrane region" description="Helical" evidence="7">
    <location>
        <begin position="78"/>
        <end position="99"/>
    </location>
</feature>
<evidence type="ECO:0000256" key="5">
    <source>
        <dbReference type="ARBA" id="ARBA00022989"/>
    </source>
</evidence>
<dbReference type="EMBL" id="JBGMEF010000033">
    <property type="protein sequence ID" value="MFO3667786.1"/>
    <property type="molecule type" value="Genomic_DNA"/>
</dbReference>